<dbReference type="Proteomes" id="UP001500968">
    <property type="component" value="Unassembled WGS sequence"/>
</dbReference>
<proteinExistence type="predicted"/>
<comment type="caution">
    <text evidence="1">The sequence shown here is derived from an EMBL/GenBank/DDBJ whole genome shotgun (WGS) entry which is preliminary data.</text>
</comment>
<gene>
    <name evidence="1" type="ORF">GCM10022386_05960</name>
</gene>
<evidence type="ECO:0000313" key="2">
    <source>
        <dbReference type="Proteomes" id="UP001500968"/>
    </source>
</evidence>
<dbReference type="RefSeq" id="WP_324691648.1">
    <property type="nucleotide sequence ID" value="NZ_BAABCR010000008.1"/>
</dbReference>
<name>A0ABP7TFJ5_9FLAO</name>
<dbReference type="EMBL" id="BAABCR010000008">
    <property type="protein sequence ID" value="GAA4025567.1"/>
    <property type="molecule type" value="Genomic_DNA"/>
</dbReference>
<organism evidence="1 2">
    <name type="scientific">Flavobacterium cheonhonense</name>
    <dbReference type="NCBI Taxonomy" id="706185"/>
    <lineage>
        <taxon>Bacteria</taxon>
        <taxon>Pseudomonadati</taxon>
        <taxon>Bacteroidota</taxon>
        <taxon>Flavobacteriia</taxon>
        <taxon>Flavobacteriales</taxon>
        <taxon>Flavobacteriaceae</taxon>
        <taxon>Flavobacterium</taxon>
    </lineage>
</organism>
<reference evidence="2" key="1">
    <citation type="journal article" date="2019" name="Int. J. Syst. Evol. Microbiol.">
        <title>The Global Catalogue of Microorganisms (GCM) 10K type strain sequencing project: providing services to taxonomists for standard genome sequencing and annotation.</title>
        <authorList>
            <consortium name="The Broad Institute Genomics Platform"/>
            <consortium name="The Broad Institute Genome Sequencing Center for Infectious Disease"/>
            <person name="Wu L."/>
            <person name="Ma J."/>
        </authorList>
    </citation>
    <scope>NUCLEOTIDE SEQUENCE [LARGE SCALE GENOMIC DNA]</scope>
    <source>
        <strain evidence="2">JCM 17064</strain>
    </source>
</reference>
<sequence length="93" mass="10941">MYKFILDDFIEKEKLMNISTREFLSSDLTPFITQKSNSANKYDLSEILVLSYNHAKITVGIEGKNIVKYKMFRITSYNENMDFTYKGFNPLPH</sequence>
<evidence type="ECO:0000313" key="1">
    <source>
        <dbReference type="EMBL" id="GAA4025567.1"/>
    </source>
</evidence>
<protein>
    <submittedName>
        <fullName evidence="1">Uncharacterized protein</fullName>
    </submittedName>
</protein>
<keyword evidence="2" id="KW-1185">Reference proteome</keyword>
<accession>A0ABP7TFJ5</accession>